<proteinExistence type="predicted"/>
<dbReference type="Proteomes" id="UP000287651">
    <property type="component" value="Unassembled WGS sequence"/>
</dbReference>
<reference evidence="1 2" key="1">
    <citation type="journal article" date="2014" name="Agronomy (Basel)">
        <title>A Draft Genome Sequence for Ensete ventricosum, the Drought-Tolerant Tree Against Hunger.</title>
        <authorList>
            <person name="Harrison J."/>
            <person name="Moore K.A."/>
            <person name="Paszkiewicz K."/>
            <person name="Jones T."/>
            <person name="Grant M."/>
            <person name="Ambacheew D."/>
            <person name="Muzemil S."/>
            <person name="Studholme D.J."/>
        </authorList>
    </citation>
    <scope>NUCLEOTIDE SEQUENCE [LARGE SCALE GENOMIC DNA]</scope>
</reference>
<organism evidence="1 2">
    <name type="scientific">Ensete ventricosum</name>
    <name type="common">Abyssinian banana</name>
    <name type="synonym">Musa ensete</name>
    <dbReference type="NCBI Taxonomy" id="4639"/>
    <lineage>
        <taxon>Eukaryota</taxon>
        <taxon>Viridiplantae</taxon>
        <taxon>Streptophyta</taxon>
        <taxon>Embryophyta</taxon>
        <taxon>Tracheophyta</taxon>
        <taxon>Spermatophyta</taxon>
        <taxon>Magnoliopsida</taxon>
        <taxon>Liliopsida</taxon>
        <taxon>Zingiberales</taxon>
        <taxon>Musaceae</taxon>
        <taxon>Ensete</taxon>
    </lineage>
</organism>
<accession>A0A427B929</accession>
<sequence length="121" mass="12949">MMAPGFHSSFTPVEHSPGIEKPSLLFSVRSRAAAAAVVAVRVVAGASAADAYNGCEVVEVDEPAAPWSVDVTSIHCFQQSKQYCPSDNVDQQRKISVNSDGGTPSSLLSEFNRKIKAWKPK</sequence>
<comment type="caution">
    <text evidence="1">The sequence shown here is derived from an EMBL/GenBank/DDBJ whole genome shotgun (WGS) entry which is preliminary data.</text>
</comment>
<evidence type="ECO:0000313" key="1">
    <source>
        <dbReference type="EMBL" id="RRT84953.1"/>
    </source>
</evidence>
<evidence type="ECO:0000313" key="2">
    <source>
        <dbReference type="Proteomes" id="UP000287651"/>
    </source>
</evidence>
<name>A0A427B929_ENSVE</name>
<dbReference type="AlphaFoldDB" id="A0A427B929"/>
<protein>
    <submittedName>
        <fullName evidence="1">Uncharacterized protein</fullName>
    </submittedName>
</protein>
<dbReference type="EMBL" id="AMZH03000201">
    <property type="protein sequence ID" value="RRT84953.1"/>
    <property type="molecule type" value="Genomic_DNA"/>
</dbReference>
<gene>
    <name evidence="1" type="ORF">B296_00007592</name>
</gene>